<dbReference type="SUPFAM" id="SSF143100">
    <property type="entry name" value="TTHA1013/TTHA0281-like"/>
    <property type="match status" value="1"/>
</dbReference>
<protein>
    <recommendedName>
        <fullName evidence="3">HicB-like antitoxin of toxin-antitoxin system domain-containing protein</fullName>
    </recommendedName>
</protein>
<dbReference type="Proteomes" id="UP000189670">
    <property type="component" value="Unassembled WGS sequence"/>
</dbReference>
<sequence>MLSTYTAKYTKIPSGYMGQIVEWSEVVTEGQDIEECRAMLRDALKEMVIAYSQQNKEIPIGNFFMEQIPVEVNNVCKAA</sequence>
<accession>A0A1V1PBN4</accession>
<dbReference type="InterPro" id="IPR049389">
    <property type="entry name" value="TTHA0281-like"/>
</dbReference>
<gene>
    <name evidence="1" type="ORF">OMM_07595</name>
</gene>
<evidence type="ECO:0000313" key="1">
    <source>
        <dbReference type="EMBL" id="ETR72297.1"/>
    </source>
</evidence>
<dbReference type="InterPro" id="IPR035069">
    <property type="entry name" value="TTHA1013/TTHA0281-like"/>
</dbReference>
<comment type="caution">
    <text evidence="1">The sequence shown here is derived from an EMBL/GenBank/DDBJ whole genome shotgun (WGS) entry which is preliminary data.</text>
</comment>
<dbReference type="EMBL" id="ATBP01000163">
    <property type="protein sequence ID" value="ETR72297.1"/>
    <property type="molecule type" value="Genomic_DNA"/>
</dbReference>
<proteinExistence type="predicted"/>
<evidence type="ECO:0000313" key="2">
    <source>
        <dbReference type="Proteomes" id="UP000189670"/>
    </source>
</evidence>
<dbReference type="AlphaFoldDB" id="A0A1V1PBN4"/>
<reference evidence="2" key="1">
    <citation type="submission" date="2012-11" db="EMBL/GenBank/DDBJ databases">
        <authorList>
            <person name="Lucero-Rivera Y.E."/>
            <person name="Tovar-Ramirez D."/>
        </authorList>
    </citation>
    <scope>NUCLEOTIDE SEQUENCE [LARGE SCALE GENOMIC DNA]</scope>
    <source>
        <strain evidence="2">Araruama</strain>
    </source>
</reference>
<name>A0A1V1PBN4_9BACT</name>
<dbReference type="Gene3D" id="3.30.160.250">
    <property type="match status" value="1"/>
</dbReference>
<evidence type="ECO:0008006" key="3">
    <source>
        <dbReference type="Google" id="ProtNLM"/>
    </source>
</evidence>
<dbReference type="Pfam" id="PF21748">
    <property type="entry name" value="UPF0150"/>
    <property type="match status" value="1"/>
</dbReference>
<organism evidence="1 2">
    <name type="scientific">Candidatus Magnetoglobus multicellularis str. Araruama</name>
    <dbReference type="NCBI Taxonomy" id="890399"/>
    <lineage>
        <taxon>Bacteria</taxon>
        <taxon>Pseudomonadati</taxon>
        <taxon>Thermodesulfobacteriota</taxon>
        <taxon>Desulfobacteria</taxon>
        <taxon>Desulfobacterales</taxon>
        <taxon>Desulfobacteraceae</taxon>
        <taxon>Candidatus Magnetoglobus</taxon>
    </lineage>
</organism>